<protein>
    <submittedName>
        <fullName evidence="1">Uncharacterized protein</fullName>
    </submittedName>
</protein>
<reference evidence="2" key="1">
    <citation type="journal article" date="2024" name="Proc. Natl. Acad. Sci. U.S.A.">
        <title>Extraordinary preservation of gene collinearity over three hundred million years revealed in homosporous lycophytes.</title>
        <authorList>
            <person name="Li C."/>
            <person name="Wickell D."/>
            <person name="Kuo L.Y."/>
            <person name="Chen X."/>
            <person name="Nie B."/>
            <person name="Liao X."/>
            <person name="Peng D."/>
            <person name="Ji J."/>
            <person name="Jenkins J."/>
            <person name="Williams M."/>
            <person name="Shu S."/>
            <person name="Plott C."/>
            <person name="Barry K."/>
            <person name="Rajasekar S."/>
            <person name="Grimwood J."/>
            <person name="Han X."/>
            <person name="Sun S."/>
            <person name="Hou Z."/>
            <person name="He W."/>
            <person name="Dai G."/>
            <person name="Sun C."/>
            <person name="Schmutz J."/>
            <person name="Leebens-Mack J.H."/>
            <person name="Li F.W."/>
            <person name="Wang L."/>
        </authorList>
    </citation>
    <scope>NUCLEOTIDE SEQUENCE [LARGE SCALE GENOMIC DNA]</scope>
    <source>
        <strain evidence="2">cv. PW_Plant_1</strain>
    </source>
</reference>
<evidence type="ECO:0000313" key="1">
    <source>
        <dbReference type="EMBL" id="KAJ7534540.1"/>
    </source>
</evidence>
<dbReference type="Proteomes" id="UP001162992">
    <property type="component" value="Chromosome 13"/>
</dbReference>
<proteinExistence type="predicted"/>
<sequence>MATTQEQEQQKQQLVPAGMFKAAGGPIQQVQESLRRFDADLKQWMRQQSMPVEVALVTATSALQGGVIGALMGTFTADVAASLPQQAQGLNPQAAASLQKAQAFAGGPLLQARNFAVMTGVNAGLTCAMKRLRGGVEDTQTSMIAAFGSGAMFSIVSGMGGPDVATNAVTTGVFFALFQGGLFKLGQRFSKPPENDVNYLLSRSLLHNLGLQRYEKNFKKGLLTDATLPLLNESALRDVNIPPGPRLLILDHIKRHPELSSRE</sequence>
<comment type="caution">
    <text evidence="1">The sequence shown here is derived from an EMBL/GenBank/DDBJ whole genome shotgun (WGS) entry which is preliminary data.</text>
</comment>
<organism evidence="1 2">
    <name type="scientific">Diphasiastrum complanatum</name>
    <name type="common">Issler's clubmoss</name>
    <name type="synonym">Lycopodium complanatum</name>
    <dbReference type="NCBI Taxonomy" id="34168"/>
    <lineage>
        <taxon>Eukaryota</taxon>
        <taxon>Viridiplantae</taxon>
        <taxon>Streptophyta</taxon>
        <taxon>Embryophyta</taxon>
        <taxon>Tracheophyta</taxon>
        <taxon>Lycopodiopsida</taxon>
        <taxon>Lycopodiales</taxon>
        <taxon>Lycopodiaceae</taxon>
        <taxon>Lycopodioideae</taxon>
        <taxon>Diphasiastrum</taxon>
    </lineage>
</organism>
<evidence type="ECO:0000313" key="2">
    <source>
        <dbReference type="Proteomes" id="UP001162992"/>
    </source>
</evidence>
<keyword evidence="2" id="KW-1185">Reference proteome</keyword>
<accession>A0ACC2BXQ4</accession>
<gene>
    <name evidence="1" type="ORF">O6H91_13G098400</name>
</gene>
<dbReference type="EMBL" id="CM055104">
    <property type="protein sequence ID" value="KAJ7534540.1"/>
    <property type="molecule type" value="Genomic_DNA"/>
</dbReference>
<name>A0ACC2BXQ4_DIPCM</name>